<reference evidence="4 5" key="1">
    <citation type="journal article" date="2012" name="Genet. Mol. Biol.">
        <title>Analysis of 16S rRNA and mxaF genes revealing insights into Methylobacterium niche-specific plant association.</title>
        <authorList>
            <person name="Dourado M.N."/>
            <person name="Andreote F.D."/>
            <person name="Dini-Andreote F."/>
            <person name="Conti R."/>
            <person name="Araujo J.M."/>
            <person name="Araujo W.L."/>
        </authorList>
    </citation>
    <scope>NUCLEOTIDE SEQUENCE [LARGE SCALE GENOMIC DNA]</scope>
    <source>
        <strain evidence="4 5">SR1.6/4</strain>
    </source>
</reference>
<dbReference type="PROSITE" id="PS50110">
    <property type="entry name" value="RESPONSE_REGULATORY"/>
    <property type="match status" value="1"/>
</dbReference>
<keyword evidence="5" id="KW-1185">Reference proteome</keyword>
<proteinExistence type="predicted"/>
<dbReference type="InterPro" id="IPR011006">
    <property type="entry name" value="CheY-like_superfamily"/>
</dbReference>
<protein>
    <recommendedName>
        <fullName evidence="6">Response regulatory domain-containing protein</fullName>
    </recommendedName>
</protein>
<comment type="caution">
    <text evidence="4">The sequence shown here is derived from an EMBL/GenBank/DDBJ whole genome shotgun (WGS) entry which is preliminary data.</text>
</comment>
<dbReference type="Proteomes" id="UP001349262">
    <property type="component" value="Unassembled WGS sequence"/>
</dbReference>
<dbReference type="Pfam" id="PF00072">
    <property type="entry name" value="Response_reg"/>
    <property type="match status" value="1"/>
</dbReference>
<dbReference type="EMBL" id="MLBY01000004">
    <property type="protein sequence ID" value="MEE7456513.1"/>
    <property type="molecule type" value="Genomic_DNA"/>
</dbReference>
<evidence type="ECO:0000259" key="2">
    <source>
        <dbReference type="PROSITE" id="PS50110"/>
    </source>
</evidence>
<dbReference type="Gene3D" id="2.40.320.10">
    <property type="entry name" value="Hypothetical Protein Pfu-838710-001"/>
    <property type="match status" value="1"/>
</dbReference>
<dbReference type="SUPFAM" id="SSF55154">
    <property type="entry name" value="CYTH-like phosphatases"/>
    <property type="match status" value="1"/>
</dbReference>
<evidence type="ECO:0000313" key="5">
    <source>
        <dbReference type="Proteomes" id="UP001349262"/>
    </source>
</evidence>
<dbReference type="CDD" id="cd07891">
    <property type="entry name" value="CYTH-like_CthTTM-like_1"/>
    <property type="match status" value="1"/>
</dbReference>
<keyword evidence="1" id="KW-0597">Phosphoprotein</keyword>
<dbReference type="InterPro" id="IPR001789">
    <property type="entry name" value="Sig_transdc_resp-reg_receiver"/>
</dbReference>
<evidence type="ECO:0000259" key="3">
    <source>
        <dbReference type="PROSITE" id="PS51707"/>
    </source>
</evidence>
<evidence type="ECO:0000313" key="4">
    <source>
        <dbReference type="EMBL" id="MEE7456513.1"/>
    </source>
</evidence>
<name>A0ABU7T7L9_9HYPH</name>
<dbReference type="PANTHER" id="PTHR40114:SF1">
    <property type="entry name" value="SLR0698 PROTEIN"/>
    <property type="match status" value="1"/>
</dbReference>
<feature type="modified residue" description="4-aspartylphosphate" evidence="1">
    <location>
        <position position="59"/>
    </location>
</feature>
<dbReference type="SUPFAM" id="SSF52172">
    <property type="entry name" value="CheY-like"/>
    <property type="match status" value="1"/>
</dbReference>
<dbReference type="PROSITE" id="PS51707">
    <property type="entry name" value="CYTH"/>
    <property type="match status" value="1"/>
</dbReference>
<evidence type="ECO:0008006" key="6">
    <source>
        <dbReference type="Google" id="ProtNLM"/>
    </source>
</evidence>
<organism evidence="4 5">
    <name type="scientific">Methylobacterium radiotolerans</name>
    <dbReference type="NCBI Taxonomy" id="31998"/>
    <lineage>
        <taxon>Bacteria</taxon>
        <taxon>Pseudomonadati</taxon>
        <taxon>Pseudomonadota</taxon>
        <taxon>Alphaproteobacteria</taxon>
        <taxon>Hyphomicrobiales</taxon>
        <taxon>Methylobacteriaceae</taxon>
        <taxon>Methylobacterium</taxon>
    </lineage>
</organism>
<dbReference type="PANTHER" id="PTHR40114">
    <property type="entry name" value="SLR0698 PROTEIN"/>
    <property type="match status" value="1"/>
</dbReference>
<gene>
    <name evidence="4" type="ORF">MRSR164_06855</name>
</gene>
<dbReference type="SMART" id="SM01118">
    <property type="entry name" value="CYTH"/>
    <property type="match status" value="1"/>
</dbReference>
<feature type="domain" description="Response regulatory" evidence="2">
    <location>
        <begin position="9"/>
        <end position="121"/>
    </location>
</feature>
<dbReference type="InterPro" id="IPR023577">
    <property type="entry name" value="CYTH_domain"/>
</dbReference>
<dbReference type="SMART" id="SM00448">
    <property type="entry name" value="REC"/>
    <property type="match status" value="1"/>
</dbReference>
<feature type="domain" description="CYTH" evidence="3">
    <location>
        <begin position="136"/>
        <end position="283"/>
    </location>
</feature>
<accession>A0ABU7T7L9</accession>
<dbReference type="InterPro" id="IPR033469">
    <property type="entry name" value="CYTH-like_dom_sf"/>
</dbReference>
<dbReference type="Gene3D" id="3.40.50.2300">
    <property type="match status" value="1"/>
</dbReference>
<dbReference type="InterPro" id="IPR012042">
    <property type="entry name" value="NeuTTM/CthTTM-like"/>
</dbReference>
<evidence type="ECO:0000256" key="1">
    <source>
        <dbReference type="PROSITE-ProRule" id="PRU00169"/>
    </source>
</evidence>
<dbReference type="Pfam" id="PF01928">
    <property type="entry name" value="CYTH"/>
    <property type="match status" value="1"/>
</dbReference>
<sequence>MHEPVKRPIVVVAEDDPVAMRIVAAELEAAGYQAITCSNGITALEYVAIGERLDALVTDVHMPGSIDGLFLATEVRSLRPRLPVVYLSGRTVESRHMVPGSRFLEKPYAVGRLAVLMRAVICGAVANLMAETWSLRLETERKFLVQDDGWRAHVVETRRLSDSLIGASGGMKVRVRKDGTRAWLTVKGPRTGFSRMEFECEVSMRQADALLASVLDDGRIDKTRHTVPHGGLTWTIDVYAGDLEGFVVAEVELEGEGQEVSLPAWVGREVTGDPRFGQGALRRMDWKAV</sequence>